<comment type="caution">
    <text evidence="1">The sequence shown here is derived from an EMBL/GenBank/DDBJ whole genome shotgun (WGS) entry which is preliminary data.</text>
</comment>
<dbReference type="EMBL" id="JAWWNJ010000151">
    <property type="protein sequence ID" value="KAK6981327.1"/>
    <property type="molecule type" value="Genomic_DNA"/>
</dbReference>
<evidence type="ECO:0000313" key="1">
    <source>
        <dbReference type="EMBL" id="KAK6981327.1"/>
    </source>
</evidence>
<dbReference type="AlphaFoldDB" id="A0AAV9ZFU5"/>
<evidence type="ECO:0000313" key="2">
    <source>
        <dbReference type="Proteomes" id="UP001362999"/>
    </source>
</evidence>
<dbReference type="Proteomes" id="UP001362999">
    <property type="component" value="Unassembled WGS sequence"/>
</dbReference>
<keyword evidence="2" id="KW-1185">Reference proteome</keyword>
<feature type="non-terminal residue" evidence="1">
    <location>
        <position position="1"/>
    </location>
</feature>
<proteinExistence type="predicted"/>
<gene>
    <name evidence="1" type="ORF">R3P38DRAFT_2578598</name>
</gene>
<protein>
    <submittedName>
        <fullName evidence="1">Uncharacterized protein</fullName>
    </submittedName>
</protein>
<accession>A0AAV9ZFU5</accession>
<organism evidence="1 2">
    <name type="scientific">Favolaschia claudopus</name>
    <dbReference type="NCBI Taxonomy" id="2862362"/>
    <lineage>
        <taxon>Eukaryota</taxon>
        <taxon>Fungi</taxon>
        <taxon>Dikarya</taxon>
        <taxon>Basidiomycota</taxon>
        <taxon>Agaricomycotina</taxon>
        <taxon>Agaricomycetes</taxon>
        <taxon>Agaricomycetidae</taxon>
        <taxon>Agaricales</taxon>
        <taxon>Marasmiineae</taxon>
        <taxon>Mycenaceae</taxon>
        <taxon>Favolaschia</taxon>
    </lineage>
</organism>
<name>A0AAV9ZFU5_9AGAR</name>
<sequence length="184" mass="20826">DFPYFCPPGAKRAIIEQWQDEMDPPKWIPAPCSVCGRLTAKTQLFAENPLDYDLTLLQNPCLPAETLPTNYNFKYDGAILCAAGLHDRFHKGIMDMCDQCRSVLKKEQQPLDALANFSITYAMHELPTAVRDAFACASMYDLQMVSRSRCTRITHLFCEKPTKSQILLRMTGTVKPLRDTVTAM</sequence>
<reference evidence="1 2" key="1">
    <citation type="journal article" date="2024" name="J Genomics">
        <title>Draft genome sequencing and assembly of Favolaschia claudopus CIRM-BRFM 2984 isolated from oak limbs.</title>
        <authorList>
            <person name="Navarro D."/>
            <person name="Drula E."/>
            <person name="Chaduli D."/>
            <person name="Cazenave R."/>
            <person name="Ahrendt S."/>
            <person name="Wang J."/>
            <person name="Lipzen A."/>
            <person name="Daum C."/>
            <person name="Barry K."/>
            <person name="Grigoriev I.V."/>
            <person name="Favel A."/>
            <person name="Rosso M.N."/>
            <person name="Martin F."/>
        </authorList>
    </citation>
    <scope>NUCLEOTIDE SEQUENCE [LARGE SCALE GENOMIC DNA]</scope>
    <source>
        <strain evidence="1 2">CIRM-BRFM 2984</strain>
    </source>
</reference>